<accession>A0A5J6PWH3</accession>
<evidence type="ECO:0000313" key="1">
    <source>
        <dbReference type="EMBL" id="QEY25192.1"/>
    </source>
</evidence>
<keyword evidence="2" id="KW-1185">Reference proteome</keyword>
<dbReference type="EMBL" id="CP031700">
    <property type="protein sequence ID" value="QEY25192.1"/>
    <property type="molecule type" value="Genomic_DNA"/>
</dbReference>
<dbReference type="AlphaFoldDB" id="A0A5J6PWH3"/>
<organism evidence="1 2">
    <name type="scientific">Neisseria zalophi</name>
    <dbReference type="NCBI Taxonomy" id="640030"/>
    <lineage>
        <taxon>Bacteria</taxon>
        <taxon>Pseudomonadati</taxon>
        <taxon>Pseudomonadota</taxon>
        <taxon>Betaproteobacteria</taxon>
        <taxon>Neisseriales</taxon>
        <taxon>Neisseriaceae</taxon>
        <taxon>Neisseria</taxon>
    </lineage>
</organism>
<dbReference type="KEGG" id="nzl:D0T92_00605"/>
<sequence length="65" mass="7324">MLEILIGIISIKTDTDYIFNQGFYLMGKAVLLRHCISSGYRPSEKRIKGCALGARGLVYLKQIVF</sequence>
<evidence type="ECO:0000313" key="2">
    <source>
        <dbReference type="Proteomes" id="UP000325713"/>
    </source>
</evidence>
<name>A0A5J6PWH3_9NEIS</name>
<protein>
    <submittedName>
        <fullName evidence="1">Uncharacterized protein</fullName>
    </submittedName>
</protein>
<reference evidence="1 2" key="1">
    <citation type="submission" date="2018-08" db="EMBL/GenBank/DDBJ databases">
        <title>Neisseria zalophi ATCC BAA-2455 complete genome.</title>
        <authorList>
            <person name="Veseli I.A."/>
            <person name="Buttler R."/>
            <person name="Mascarenhas dos Santos A.C."/>
            <person name="Pombert J.-F."/>
        </authorList>
    </citation>
    <scope>NUCLEOTIDE SEQUENCE [LARGE SCALE GENOMIC DNA]</scope>
    <source>
        <strain evidence="1 2">ATCC BAA-2455</strain>
    </source>
</reference>
<dbReference type="Proteomes" id="UP000325713">
    <property type="component" value="Chromosome"/>
</dbReference>
<gene>
    <name evidence="1" type="ORF">D0T92_00605</name>
</gene>
<proteinExistence type="predicted"/>